<evidence type="ECO:0000313" key="10">
    <source>
        <dbReference type="Proteomes" id="UP001056649"/>
    </source>
</evidence>
<dbReference type="GO" id="GO:0010181">
    <property type="term" value="F:FMN binding"/>
    <property type="evidence" value="ECO:0007669"/>
    <property type="project" value="InterPro"/>
</dbReference>
<keyword evidence="6" id="KW-1278">Translocase</keyword>
<keyword evidence="4 6" id="KW-0288">FMN</keyword>
<dbReference type="Pfam" id="PF04205">
    <property type="entry name" value="FMN_bind"/>
    <property type="match status" value="1"/>
</dbReference>
<keyword evidence="6 7" id="KW-0812">Transmembrane</keyword>
<protein>
    <recommendedName>
        <fullName evidence="6">Ion-translocating oxidoreductase complex subunit G</fullName>
        <ecNumber evidence="6">7.-.-.-</ecNumber>
    </recommendedName>
    <alternativeName>
        <fullName evidence="6">Rnf electron transport complex subunit G</fullName>
    </alternativeName>
</protein>
<keyword evidence="6" id="KW-0997">Cell inner membrane</keyword>
<feature type="modified residue" description="FMN phosphoryl threonine" evidence="6">
    <location>
        <position position="176"/>
    </location>
</feature>
<organism evidence="9 10">
    <name type="scientific">Candidatus Endoriftia persephonae</name>
    <dbReference type="NCBI Taxonomy" id="393765"/>
    <lineage>
        <taxon>Bacteria</taxon>
        <taxon>Pseudomonadati</taxon>
        <taxon>Pseudomonadota</taxon>
        <taxon>Gammaproteobacteria</taxon>
        <taxon>Chromatiales</taxon>
        <taxon>Sedimenticolaceae</taxon>
        <taxon>Candidatus Endoriftia</taxon>
    </lineage>
</organism>
<dbReference type="SMART" id="SM00900">
    <property type="entry name" value="FMN_bind"/>
    <property type="match status" value="1"/>
</dbReference>
<evidence type="ECO:0000256" key="1">
    <source>
        <dbReference type="ARBA" id="ARBA00022448"/>
    </source>
</evidence>
<dbReference type="GO" id="GO:0022900">
    <property type="term" value="P:electron transport chain"/>
    <property type="evidence" value="ECO:0007669"/>
    <property type="project" value="UniProtKB-UniRule"/>
</dbReference>
<accession>A0A9J6ZZF0</accession>
<evidence type="ECO:0000256" key="5">
    <source>
        <dbReference type="ARBA" id="ARBA00022982"/>
    </source>
</evidence>
<dbReference type="GO" id="GO:0005886">
    <property type="term" value="C:plasma membrane"/>
    <property type="evidence" value="ECO:0007669"/>
    <property type="project" value="UniProtKB-SubCell"/>
</dbReference>
<keyword evidence="1 6" id="KW-0813">Transport</keyword>
<dbReference type="EMBL" id="CP090569">
    <property type="protein sequence ID" value="USF88246.1"/>
    <property type="molecule type" value="Genomic_DNA"/>
</dbReference>
<dbReference type="KEGG" id="eps:L0Y14_03125"/>
<name>A0A9J6ZZF0_9GAMM</name>
<dbReference type="RefSeq" id="WP_005965741.1">
    <property type="nucleotide sequence ID" value="NZ_CP090569.1"/>
</dbReference>
<dbReference type="GO" id="GO:0009055">
    <property type="term" value="F:electron transfer activity"/>
    <property type="evidence" value="ECO:0007669"/>
    <property type="project" value="InterPro"/>
</dbReference>
<reference evidence="9" key="1">
    <citation type="journal article" date="2022" name="Mol. Ecol. Resour.">
        <title>The complete and closed genome of the facultative generalist Candidatus Endoriftia persephone from deep-sea hydrothermal vents.</title>
        <authorList>
            <person name="de Oliveira A.L."/>
            <person name="Srivastava A."/>
            <person name="Espada-Hinojosa S."/>
            <person name="Bright M."/>
        </authorList>
    </citation>
    <scope>NUCLEOTIDE SEQUENCE</scope>
    <source>
        <strain evidence="9">Tica-EPR-9o50.N</strain>
    </source>
</reference>
<evidence type="ECO:0000256" key="4">
    <source>
        <dbReference type="ARBA" id="ARBA00022643"/>
    </source>
</evidence>
<dbReference type="AlphaFoldDB" id="A0A9J6ZZF0"/>
<dbReference type="InterPro" id="IPR007329">
    <property type="entry name" value="FMN-bd"/>
</dbReference>
<comment type="similarity">
    <text evidence="6">Belongs to the RnfG family.</text>
</comment>
<keyword evidence="6 7" id="KW-1133">Transmembrane helix</keyword>
<dbReference type="NCBIfam" id="TIGR01947">
    <property type="entry name" value="rnfG"/>
    <property type="match status" value="1"/>
</dbReference>
<keyword evidence="6" id="KW-1003">Cell membrane</keyword>
<evidence type="ECO:0000256" key="3">
    <source>
        <dbReference type="ARBA" id="ARBA00022630"/>
    </source>
</evidence>
<dbReference type="InterPro" id="IPR010209">
    <property type="entry name" value="Ion_transpt_RnfG/RsxG"/>
</dbReference>
<evidence type="ECO:0000313" key="9">
    <source>
        <dbReference type="EMBL" id="USF88246.1"/>
    </source>
</evidence>
<evidence type="ECO:0000256" key="2">
    <source>
        <dbReference type="ARBA" id="ARBA00022553"/>
    </source>
</evidence>
<keyword evidence="2 6" id="KW-0597">Phosphoprotein</keyword>
<keyword evidence="10" id="KW-1185">Reference proteome</keyword>
<dbReference type="PANTHER" id="PTHR36118">
    <property type="entry name" value="ION-TRANSLOCATING OXIDOREDUCTASE COMPLEX SUBUNIT G"/>
    <property type="match status" value="1"/>
</dbReference>
<keyword evidence="6 7" id="KW-0472">Membrane</keyword>
<evidence type="ECO:0000256" key="6">
    <source>
        <dbReference type="HAMAP-Rule" id="MF_00479"/>
    </source>
</evidence>
<evidence type="ECO:0000256" key="7">
    <source>
        <dbReference type="SAM" id="Phobius"/>
    </source>
</evidence>
<dbReference type="HAMAP" id="MF_00479">
    <property type="entry name" value="RsxG_RnfG"/>
    <property type="match status" value="1"/>
</dbReference>
<dbReference type="EC" id="7.-.-.-" evidence="6"/>
<feature type="transmembrane region" description="Helical" evidence="7">
    <location>
        <begin position="6"/>
        <end position="26"/>
    </location>
</feature>
<proteinExistence type="inferred from homology"/>
<comment type="cofactor">
    <cofactor evidence="6">
        <name>FMN</name>
        <dbReference type="ChEBI" id="CHEBI:58210"/>
    </cofactor>
</comment>
<dbReference type="PANTHER" id="PTHR36118:SF1">
    <property type="entry name" value="ION-TRANSLOCATING OXIDOREDUCTASE COMPLEX SUBUNIT G"/>
    <property type="match status" value="1"/>
</dbReference>
<comment type="subcellular location">
    <subcellularLocation>
        <location evidence="6">Cell inner membrane</location>
        <topology evidence="6">Single-pass membrane protein</topology>
    </subcellularLocation>
</comment>
<keyword evidence="5 6" id="KW-0249">Electron transport</keyword>
<evidence type="ECO:0000259" key="8">
    <source>
        <dbReference type="SMART" id="SM00900"/>
    </source>
</evidence>
<sequence>MTKHPVVIAGFVLAMFAVAGTALVSFTHQATKARIASNERQALLRSLTALVPAASIDNDIISDVMTVSDPELLGSENTTVYRGRSGGQPVAVVLTPVVPNGYSGPIKLLVAVRYDGTLGGVRIISHKETPGLGDKIEESRSDWIYSFTGKSLNNPPKAQWGVKKDGGVFDQFTGATITPRSIVAAVKKSLLYVQQHQQRLYDRTPLQEATPGENNDG</sequence>
<dbReference type="NCBIfam" id="NF002519">
    <property type="entry name" value="PRK01908.1"/>
    <property type="match status" value="1"/>
</dbReference>
<dbReference type="PIRSF" id="PIRSF006091">
    <property type="entry name" value="E_trnsport_RnfG"/>
    <property type="match status" value="1"/>
</dbReference>
<comment type="subunit">
    <text evidence="6">The complex is composed of six subunits: RnfA, RnfB, RnfC, RnfD, RnfE and RnfG.</text>
</comment>
<comment type="function">
    <text evidence="6">Part of a membrane-bound complex that couples electron transfer with translocation of ions across the membrane.</text>
</comment>
<keyword evidence="3 6" id="KW-0285">Flavoprotein</keyword>
<dbReference type="Proteomes" id="UP001056649">
    <property type="component" value="Chromosome"/>
</dbReference>
<gene>
    <name evidence="9" type="primary">rsxG</name>
    <name evidence="6" type="synonym">rnfG</name>
    <name evidence="9" type="ORF">L0Y14_03125</name>
</gene>
<feature type="domain" description="FMN-binding" evidence="8">
    <location>
        <begin position="101"/>
        <end position="193"/>
    </location>
</feature>